<feature type="signal peptide" evidence="1">
    <location>
        <begin position="1"/>
        <end position="20"/>
    </location>
</feature>
<dbReference type="AlphaFoldDB" id="A0AAU9D507"/>
<organism evidence="2 3">
    <name type="scientific">Fulvitalea axinellae</name>
    <dbReference type="NCBI Taxonomy" id="1182444"/>
    <lineage>
        <taxon>Bacteria</taxon>
        <taxon>Pseudomonadati</taxon>
        <taxon>Bacteroidota</taxon>
        <taxon>Cytophagia</taxon>
        <taxon>Cytophagales</taxon>
        <taxon>Persicobacteraceae</taxon>
        <taxon>Fulvitalea</taxon>
    </lineage>
</organism>
<accession>A0AAU9D507</accession>
<feature type="chain" id="PRO_5043672738" evidence="1">
    <location>
        <begin position="21"/>
        <end position="882"/>
    </location>
</feature>
<keyword evidence="2" id="KW-0675">Receptor</keyword>
<dbReference type="Proteomes" id="UP001348817">
    <property type="component" value="Chromosome"/>
</dbReference>
<dbReference type="RefSeq" id="WP_338392595.1">
    <property type="nucleotide sequence ID" value="NZ_AP025314.1"/>
</dbReference>
<dbReference type="Pfam" id="PF13620">
    <property type="entry name" value="CarboxypepD_reg"/>
    <property type="match status" value="1"/>
</dbReference>
<reference evidence="2 3" key="1">
    <citation type="submission" date="2021-12" db="EMBL/GenBank/DDBJ databases">
        <title>Genome sequencing of bacteria with rrn-lacking chromosome and rrn-plasmid.</title>
        <authorList>
            <person name="Anda M."/>
            <person name="Iwasaki W."/>
        </authorList>
    </citation>
    <scope>NUCLEOTIDE SEQUENCE [LARGE SCALE GENOMIC DNA]</scope>
    <source>
        <strain evidence="2 3">DSM 100852</strain>
    </source>
</reference>
<gene>
    <name evidence="2" type="ORF">FUAX_35100</name>
</gene>
<sequence length="882" mass="98603">MKTRILFTLLLALVALGARAQRVVSGAVTDSVGVALPAANVQILHGADSSTAAFQTTGSDGKFMIALEKDGAYLLKVSYMGYKNFKKPFKVENGKAPQAFKVKLLVSDFFLNTVEVSGEGLAARVTQDTVRYNLKKLTDGSEENLREVLEKLPGIEINEAGKIMANGEQVDKLLVEGKEFFSEQHSLATENISAEMVDSVALYNDYKGFDHQGDFETDKKTAVNIGIKDEYKGKWTGNVSMAAGVRDKYEGKANLFSFRRESQVGFIANANNTGEKTLTFRDFIDMQGGFAAMMDDNNLISMDDIPDFVNWGDGVRNREGATGALHMNFFPSEKLRVNALGLLNRTTQDREENTLTRYIDAGGATVNDRLRSRGKYWFGHTLGKLIWKPEKGSVWTYQLSYSPTASESDTDTDNNFNGEESVYADARDENSFSLKNGLKWNRHIGKDLLLTTKAHYLRSRSGSDMDLSGNREFLNLDFENGEYRYTQDKSIEKDAWGAQTALAKRMGDFLLRAEAGVSAEKNELRLERSTNLDGTQGGEGPAVFTLNSARYFSGLKLSNNKSDLEYSFGARLNYLRLETGAEQSRLYLEPFADASYSFGPSHRISTGWRRDSPSPSFGWLSPYAEARSFRSVYRGGLDAGASSPAHTVRVSYSLFDGFNGIATNAGLNYRRAENTPGSRTALTRQLSELSPVFLPGEESFGGRASFSKAMESVPFKLSFSANFSLRDGYSYWQGEERATEAETYGGRTSLQSMFGTAFNFELAYAYSRSENEVEGQDRSARLYGHRPLVSFRGQVAKSLRWRVKYEYGISDTGDRKLVNELLDASLRYHKKKSKWAYELIAKNILNLSRTRQLENRQEQNYFLTRAYSALPGYMALRVKYKL</sequence>
<name>A0AAU9D507_9BACT</name>
<evidence type="ECO:0000313" key="3">
    <source>
        <dbReference type="Proteomes" id="UP001348817"/>
    </source>
</evidence>
<keyword evidence="1" id="KW-0732">Signal</keyword>
<dbReference type="KEGG" id="fax:FUAX_35100"/>
<dbReference type="SUPFAM" id="SSF49464">
    <property type="entry name" value="Carboxypeptidase regulatory domain-like"/>
    <property type="match status" value="1"/>
</dbReference>
<dbReference type="InterPro" id="IPR008969">
    <property type="entry name" value="CarboxyPept-like_regulatory"/>
</dbReference>
<proteinExistence type="predicted"/>
<dbReference type="EMBL" id="AP025314">
    <property type="protein sequence ID" value="BDD11078.1"/>
    <property type="molecule type" value="Genomic_DNA"/>
</dbReference>
<dbReference type="Gene3D" id="2.60.40.1120">
    <property type="entry name" value="Carboxypeptidase-like, regulatory domain"/>
    <property type="match status" value="1"/>
</dbReference>
<evidence type="ECO:0000256" key="1">
    <source>
        <dbReference type="SAM" id="SignalP"/>
    </source>
</evidence>
<dbReference type="SUPFAM" id="SSF56935">
    <property type="entry name" value="Porins"/>
    <property type="match status" value="1"/>
</dbReference>
<evidence type="ECO:0000313" key="2">
    <source>
        <dbReference type="EMBL" id="BDD11078.1"/>
    </source>
</evidence>
<protein>
    <submittedName>
        <fullName evidence="2">TonB-dependent receptor</fullName>
    </submittedName>
</protein>
<keyword evidence="3" id="KW-1185">Reference proteome</keyword>